<evidence type="ECO:0008006" key="3">
    <source>
        <dbReference type="Google" id="ProtNLM"/>
    </source>
</evidence>
<name>C0JZX2_9BACT</name>
<evidence type="ECO:0000256" key="1">
    <source>
        <dbReference type="SAM" id="SignalP"/>
    </source>
</evidence>
<feature type="chain" id="PRO_5002899688" description="DUF4783 domain-containing protein" evidence="1">
    <location>
        <begin position="22"/>
        <end position="137"/>
    </location>
</feature>
<proteinExistence type="predicted"/>
<protein>
    <recommendedName>
        <fullName evidence="3">DUF4783 domain-containing protein</fullName>
    </recommendedName>
</protein>
<reference evidence="2" key="1">
    <citation type="submission" date="2008-11" db="EMBL/GenBank/DDBJ databases">
        <title>Isolation and characterization of a fructose-1,6-bisphosphatase in Bacteroides sp. from a rumen metagenomic library.</title>
        <authorList>
            <person name="Wang J."/>
            <person name="Liu K."/>
            <person name="Zhao S."/>
            <person name="Bu D."/>
            <person name="Li D."/>
            <person name="Yu P."/>
            <person name="Wei H."/>
            <person name="Zhou L."/>
        </authorList>
    </citation>
    <scope>NUCLEOTIDE SEQUENCE</scope>
</reference>
<accession>C0JZX2</accession>
<dbReference type="Pfam" id="PF16022">
    <property type="entry name" value="DUF4783"/>
    <property type="match status" value="1"/>
</dbReference>
<dbReference type="InterPro" id="IPR031977">
    <property type="entry name" value="DUF4783"/>
</dbReference>
<organism evidence="2">
    <name type="scientific">uncultured bacterium URE4</name>
    <dbReference type="NCBI Taxonomy" id="581112"/>
    <lineage>
        <taxon>Bacteria</taxon>
        <taxon>environmental samples</taxon>
    </lineage>
</organism>
<dbReference type="EMBL" id="FJ529691">
    <property type="protein sequence ID" value="ACM91002.1"/>
    <property type="molecule type" value="Genomic_DNA"/>
</dbReference>
<dbReference type="AlphaFoldDB" id="C0JZX2"/>
<keyword evidence="1" id="KW-0732">Signal</keyword>
<feature type="signal peptide" evidence="1">
    <location>
        <begin position="1"/>
        <end position="21"/>
    </location>
</feature>
<dbReference type="Gene3D" id="3.10.450.50">
    <property type="match status" value="1"/>
</dbReference>
<sequence length="137" mass="15195">MKRLFTMLAALLLLTVTGLSAQDKGYDVFVPIGKYISQGDAASLSAWFADNLEVSIISSTRNCSKTQARQIVKTFFDTYTPRSFDISHKASRSNMKYALGQLNAGGEVFIVTLFVSSKADGTYQIQQFKIDRQTAVY</sequence>
<evidence type="ECO:0000313" key="2">
    <source>
        <dbReference type="EMBL" id="ACM91002.1"/>
    </source>
</evidence>